<evidence type="ECO:0000256" key="1">
    <source>
        <dbReference type="ARBA" id="ARBA00001947"/>
    </source>
</evidence>
<dbReference type="InterPro" id="IPR024079">
    <property type="entry name" value="MetalloPept_cat_dom_sf"/>
</dbReference>
<reference evidence="11" key="1">
    <citation type="journal article" date="2019" name="Int. J. Syst. Evol. Microbiol.">
        <title>The Global Catalogue of Microorganisms (GCM) 10K type strain sequencing project: providing services to taxonomists for standard genome sequencing and annotation.</title>
        <authorList>
            <consortium name="The Broad Institute Genomics Platform"/>
            <consortium name="The Broad Institute Genome Sequencing Center for Infectious Disease"/>
            <person name="Wu L."/>
            <person name="Ma J."/>
        </authorList>
    </citation>
    <scope>NUCLEOTIDE SEQUENCE [LARGE SCALE GENOMIC DNA]</scope>
    <source>
        <strain evidence="11">CECT 7184</strain>
    </source>
</reference>
<dbReference type="PRINTS" id="PR00786">
    <property type="entry name" value="NEPRILYSIN"/>
</dbReference>
<sequence length="685" mass="77937">MNRKITAMVLATALLGLSSCDKKEKADTEKHGLHLEHMDTTVKPGDDFFRYVNGLWYDKTEIPADKSTWGSFDELAQNTDLDVLNILKEAAKSNKYGDLTDEGKAINVFKTYLDTVTRNKLGIDPIKPFIEKNNAVNDLTTLNQWIQESIFNGGIGLFGMYVMADAMDSNKNVVYIDAGTTGLPDRDYYLAKDTDSKEKLELYRKHIARMLKFIGQDEATAKASADKIIAFETKMAEAELDRVALRDERNTYNPMSVADLQKLTPSIQWKEYFKKAGLSDLDNVIVSQPKYMKTLDVLLKTTSFDDLKLYLNWTLLNGSASQLSTEIDKANWDFYGKTLSGATQQRPIEERALQVVNGTVGEALGKLYVEKRFPKEAKQQAKEMIDNIIQAYENRIKKLPWMAPATRQGAIDKLHKLTIKIGYPDKWEDFSKLNIISKEKGGNYFNNMMGINRWQITKNIEEFGKPVDKTKWGMPPQMVNAYYNPMYNEIVFPAAILQPPFYDYKADQAVNYGGIGAVIGHEISHGFDDSGARFNAEGNLVDWWTKTDLEQFTTLGKSLSKQYSALQPFEGIYVDGDFTLGENIGDLGGITAAYDGLQLYLAKHPTTEKIDGFTPEQRFFISWATIWRTKSRDEYVKKQVKTDPHAPAIYRSYVPLQNLDAWYEAFNIKEGDKLFIKPEQRVKIW</sequence>
<comment type="similarity">
    <text evidence="2">Belongs to the peptidase M13 family.</text>
</comment>
<keyword evidence="5 10" id="KW-0378">Hydrolase</keyword>
<evidence type="ECO:0000256" key="4">
    <source>
        <dbReference type="ARBA" id="ARBA00022723"/>
    </source>
</evidence>
<dbReference type="EMBL" id="JAUFQU010000001">
    <property type="protein sequence ID" value="MDN3705570.1"/>
    <property type="molecule type" value="Genomic_DNA"/>
</dbReference>
<feature type="domain" description="Peptidase M13 N-terminal" evidence="9">
    <location>
        <begin position="44"/>
        <end position="424"/>
    </location>
</feature>
<proteinExistence type="inferred from homology"/>
<gene>
    <name evidence="10" type="ORF">QW060_00260</name>
</gene>
<dbReference type="Gene3D" id="1.10.1380.10">
    <property type="entry name" value="Neutral endopeptidase , domain2"/>
    <property type="match status" value="1"/>
</dbReference>
<keyword evidence="7" id="KW-0482">Metalloprotease</keyword>
<keyword evidence="6" id="KW-0862">Zinc</keyword>
<organism evidence="10 11">
    <name type="scientific">Paenimyroides ceti</name>
    <dbReference type="NCBI Taxonomy" id="395087"/>
    <lineage>
        <taxon>Bacteria</taxon>
        <taxon>Pseudomonadati</taxon>
        <taxon>Bacteroidota</taxon>
        <taxon>Flavobacteriia</taxon>
        <taxon>Flavobacteriales</taxon>
        <taxon>Flavobacteriaceae</taxon>
        <taxon>Paenimyroides</taxon>
    </lineage>
</organism>
<dbReference type="Pfam" id="PF05649">
    <property type="entry name" value="Peptidase_M13_N"/>
    <property type="match status" value="1"/>
</dbReference>
<dbReference type="PROSITE" id="PS51885">
    <property type="entry name" value="NEPRILYSIN"/>
    <property type="match status" value="1"/>
</dbReference>
<evidence type="ECO:0000256" key="6">
    <source>
        <dbReference type="ARBA" id="ARBA00022833"/>
    </source>
</evidence>
<dbReference type="Pfam" id="PF01431">
    <property type="entry name" value="Peptidase_M13"/>
    <property type="match status" value="1"/>
</dbReference>
<comment type="cofactor">
    <cofactor evidence="1">
        <name>Zn(2+)</name>
        <dbReference type="ChEBI" id="CHEBI:29105"/>
    </cofactor>
</comment>
<dbReference type="RefSeq" id="WP_290361736.1">
    <property type="nucleotide sequence ID" value="NZ_JAUFQU010000001.1"/>
</dbReference>
<dbReference type="InterPro" id="IPR000718">
    <property type="entry name" value="Peptidase_M13"/>
</dbReference>
<dbReference type="PANTHER" id="PTHR11733">
    <property type="entry name" value="ZINC METALLOPROTEASE FAMILY M13 NEPRILYSIN-RELATED"/>
    <property type="match status" value="1"/>
</dbReference>
<evidence type="ECO:0000313" key="10">
    <source>
        <dbReference type="EMBL" id="MDN3705570.1"/>
    </source>
</evidence>
<keyword evidence="11" id="KW-1185">Reference proteome</keyword>
<dbReference type="PANTHER" id="PTHR11733:SF167">
    <property type="entry name" value="FI17812P1-RELATED"/>
    <property type="match status" value="1"/>
</dbReference>
<evidence type="ECO:0000259" key="8">
    <source>
        <dbReference type="Pfam" id="PF01431"/>
    </source>
</evidence>
<evidence type="ECO:0000256" key="7">
    <source>
        <dbReference type="ARBA" id="ARBA00023049"/>
    </source>
</evidence>
<name>A0ABT8CMZ1_9FLAO</name>
<keyword evidence="3" id="KW-0645">Protease</keyword>
<evidence type="ECO:0000256" key="3">
    <source>
        <dbReference type="ARBA" id="ARBA00022670"/>
    </source>
</evidence>
<comment type="caution">
    <text evidence="10">The sequence shown here is derived from an EMBL/GenBank/DDBJ whole genome shotgun (WGS) entry which is preliminary data.</text>
</comment>
<accession>A0ABT8CMZ1</accession>
<keyword evidence="4" id="KW-0479">Metal-binding</keyword>
<dbReference type="SUPFAM" id="SSF55486">
    <property type="entry name" value="Metalloproteases ('zincins'), catalytic domain"/>
    <property type="match status" value="1"/>
</dbReference>
<feature type="domain" description="Peptidase M13 C-terminal" evidence="8">
    <location>
        <begin position="480"/>
        <end position="682"/>
    </location>
</feature>
<dbReference type="InterPro" id="IPR008753">
    <property type="entry name" value="Peptidase_M13_N"/>
</dbReference>
<evidence type="ECO:0000256" key="2">
    <source>
        <dbReference type="ARBA" id="ARBA00007357"/>
    </source>
</evidence>
<dbReference type="Gene3D" id="3.40.390.10">
    <property type="entry name" value="Collagenase (Catalytic Domain)"/>
    <property type="match status" value="1"/>
</dbReference>
<evidence type="ECO:0000313" key="11">
    <source>
        <dbReference type="Proteomes" id="UP001242368"/>
    </source>
</evidence>
<dbReference type="CDD" id="cd08662">
    <property type="entry name" value="M13"/>
    <property type="match status" value="1"/>
</dbReference>
<evidence type="ECO:0000256" key="5">
    <source>
        <dbReference type="ARBA" id="ARBA00022801"/>
    </source>
</evidence>
<dbReference type="GO" id="GO:0016787">
    <property type="term" value="F:hydrolase activity"/>
    <property type="evidence" value="ECO:0007669"/>
    <property type="project" value="UniProtKB-KW"/>
</dbReference>
<protein>
    <submittedName>
        <fullName evidence="10">M13 family metallopeptidase</fullName>
        <ecNumber evidence="10">3.4.24.-</ecNumber>
    </submittedName>
</protein>
<evidence type="ECO:0000259" key="9">
    <source>
        <dbReference type="Pfam" id="PF05649"/>
    </source>
</evidence>
<dbReference type="EC" id="3.4.24.-" evidence="10"/>
<dbReference type="PROSITE" id="PS51257">
    <property type="entry name" value="PROKAR_LIPOPROTEIN"/>
    <property type="match status" value="1"/>
</dbReference>
<dbReference type="InterPro" id="IPR018497">
    <property type="entry name" value="Peptidase_M13_C"/>
</dbReference>
<dbReference type="InterPro" id="IPR042089">
    <property type="entry name" value="Peptidase_M13_dom_2"/>
</dbReference>
<dbReference type="Proteomes" id="UP001242368">
    <property type="component" value="Unassembled WGS sequence"/>
</dbReference>